<dbReference type="Gramene" id="OE9A014737T1">
    <property type="protein sequence ID" value="OE9A014737C1"/>
    <property type="gene ID" value="OE9A014737"/>
</dbReference>
<comment type="caution">
    <text evidence="5">The sequence shown here is derived from an EMBL/GenBank/DDBJ whole genome shotgun (WGS) entry which is preliminary data.</text>
</comment>
<dbReference type="Proteomes" id="UP000594638">
    <property type="component" value="Unassembled WGS sequence"/>
</dbReference>
<keyword evidence="2" id="KW-0342">GTP-binding</keyword>
<keyword evidence="6" id="KW-1185">Reference proteome</keyword>
<evidence type="ECO:0000256" key="1">
    <source>
        <dbReference type="ARBA" id="ARBA00022741"/>
    </source>
</evidence>
<dbReference type="InterPro" id="IPR008280">
    <property type="entry name" value="Tub_FtsZ_C"/>
</dbReference>
<dbReference type="AlphaFoldDB" id="A0A8S0PEK4"/>
<evidence type="ECO:0000256" key="2">
    <source>
        <dbReference type="ARBA" id="ARBA00023134"/>
    </source>
</evidence>
<dbReference type="InterPro" id="IPR016167">
    <property type="entry name" value="FAD-bd_PCMH_sub1"/>
</dbReference>
<accession>A0A8S0PEK4</accession>
<dbReference type="Pfam" id="PF12327">
    <property type="entry name" value="FtsZ_C"/>
    <property type="match status" value="1"/>
</dbReference>
<dbReference type="OrthoDB" id="1530792at2759"/>
<dbReference type="Gene3D" id="3.30.43.10">
    <property type="entry name" value="Uridine Diphospho-n-acetylenolpyruvylglucosamine Reductase, domain 2"/>
    <property type="match status" value="1"/>
</dbReference>
<evidence type="ECO:0000259" key="4">
    <source>
        <dbReference type="Pfam" id="PF12327"/>
    </source>
</evidence>
<name>A0A8S0PEK4_OLEEU</name>
<dbReference type="InterPro" id="IPR037103">
    <property type="entry name" value="Tubulin/FtsZ-like_C"/>
</dbReference>
<keyword evidence="3" id="KW-0472">Membrane</keyword>
<gene>
    <name evidence="5" type="ORF">OLEA9_A014737</name>
</gene>
<dbReference type="InterPro" id="IPR024757">
    <property type="entry name" value="FtsZ_C"/>
</dbReference>
<organism evidence="5 6">
    <name type="scientific">Olea europaea subsp. europaea</name>
    <dbReference type="NCBI Taxonomy" id="158383"/>
    <lineage>
        <taxon>Eukaryota</taxon>
        <taxon>Viridiplantae</taxon>
        <taxon>Streptophyta</taxon>
        <taxon>Embryophyta</taxon>
        <taxon>Tracheophyta</taxon>
        <taxon>Spermatophyta</taxon>
        <taxon>Magnoliopsida</taxon>
        <taxon>eudicotyledons</taxon>
        <taxon>Gunneridae</taxon>
        <taxon>Pentapetalae</taxon>
        <taxon>asterids</taxon>
        <taxon>lamiids</taxon>
        <taxon>Lamiales</taxon>
        <taxon>Oleaceae</taxon>
        <taxon>Oleeae</taxon>
        <taxon>Olea</taxon>
    </lineage>
</organism>
<protein>
    <recommendedName>
        <fullName evidence="4">Cell division protein FtsZ C-terminal domain-containing protein</fullName>
    </recommendedName>
</protein>
<keyword evidence="3" id="KW-1133">Transmembrane helix</keyword>
<dbReference type="SUPFAM" id="SSF55307">
    <property type="entry name" value="Tubulin C-terminal domain-like"/>
    <property type="match status" value="1"/>
</dbReference>
<evidence type="ECO:0000256" key="3">
    <source>
        <dbReference type="SAM" id="Phobius"/>
    </source>
</evidence>
<keyword evidence="3" id="KW-0812">Transmembrane</keyword>
<dbReference type="EMBL" id="CACTIH010000059">
    <property type="protein sequence ID" value="CAA2945359.1"/>
    <property type="molecule type" value="Genomic_DNA"/>
</dbReference>
<keyword evidence="1" id="KW-0547">Nucleotide-binding</keyword>
<evidence type="ECO:0000313" key="6">
    <source>
        <dbReference type="Proteomes" id="UP000594638"/>
    </source>
</evidence>
<reference evidence="5 6" key="1">
    <citation type="submission" date="2019-12" db="EMBL/GenBank/DDBJ databases">
        <authorList>
            <person name="Alioto T."/>
            <person name="Alioto T."/>
            <person name="Gomez Garrido J."/>
        </authorList>
    </citation>
    <scope>NUCLEOTIDE SEQUENCE [LARGE SCALE GENOMIC DNA]</scope>
</reference>
<dbReference type="GO" id="GO:0005525">
    <property type="term" value="F:GTP binding"/>
    <property type="evidence" value="ECO:0007669"/>
    <property type="project" value="UniProtKB-KW"/>
</dbReference>
<evidence type="ECO:0000313" key="5">
    <source>
        <dbReference type="EMBL" id="CAA2945359.1"/>
    </source>
</evidence>
<feature type="transmembrane region" description="Helical" evidence="3">
    <location>
        <begin position="193"/>
        <end position="211"/>
    </location>
</feature>
<sequence length="219" mass="24705">MNIKVRRKNLPILISHSSFVDGLKGHLTFEKNEHAAMDFGNIYHFMPSVVLHPKSVFDISSTIKYIFKIGTTSELTVAGPRQWPLLRRLVSQAEEVSTTMQVEEETLGSIITLVLKLSTLDSPSSISFGYRHTHVLLLFHKLFGGKKMKWPGNLGTETRARDAPLNATQSPILDIGIERDTGIVWNITGGSDLTLFEVVFAALIFCSYYFYHSYQDLRL</sequence>
<feature type="domain" description="Cell division protein FtsZ C-terminal" evidence="4">
    <location>
        <begin position="152"/>
        <end position="198"/>
    </location>
</feature>
<dbReference type="Gene3D" id="3.30.1330.20">
    <property type="entry name" value="Tubulin/FtsZ, C-terminal domain"/>
    <property type="match status" value="1"/>
</dbReference>
<proteinExistence type="predicted"/>